<feature type="domain" description="Pyridoxine 5'-phosphate oxidase dimerisation C-terminal" evidence="7">
    <location>
        <begin position="182"/>
        <end position="218"/>
    </location>
</feature>
<feature type="binding site" evidence="5">
    <location>
        <position position="132"/>
    </location>
    <ligand>
        <name>substrate</name>
    </ligand>
</feature>
<comment type="pathway">
    <text evidence="5">Cofactor metabolism; pyridoxal 5'-phosphate salvage; pyridoxal 5'-phosphate from pyridoxine 5'-phosphate: step 1/1.</text>
</comment>
<feature type="binding site" evidence="5">
    <location>
        <begin position="70"/>
        <end position="75"/>
    </location>
    <ligand>
        <name>FMN</name>
        <dbReference type="ChEBI" id="CHEBI:58210"/>
    </ligand>
</feature>
<dbReference type="InterPro" id="IPR019740">
    <property type="entry name" value="Pyridox_Oxase_CS"/>
</dbReference>
<comment type="function">
    <text evidence="5">Catalyzes the oxidation of either pyridoxine 5'-phosphate (PNP) or pyridoxamine 5'-phosphate (PMP) into pyridoxal 5'-phosphate (PLP).</text>
</comment>
<name>A0ABT4HNG8_MYCIR</name>
<evidence type="ECO:0000256" key="1">
    <source>
        <dbReference type="ARBA" id="ARBA00007301"/>
    </source>
</evidence>
<evidence type="ECO:0000256" key="5">
    <source>
        <dbReference type="HAMAP-Rule" id="MF_01629"/>
    </source>
</evidence>
<dbReference type="PANTHER" id="PTHR10851:SF0">
    <property type="entry name" value="PYRIDOXINE-5'-PHOSPHATE OXIDASE"/>
    <property type="match status" value="1"/>
</dbReference>
<feature type="binding site" evidence="5">
    <location>
        <position position="114"/>
    </location>
    <ligand>
        <name>FMN</name>
        <dbReference type="ChEBI" id="CHEBI:58210"/>
    </ligand>
</feature>
<keyword evidence="2 5" id="KW-0285">Flavoprotein</keyword>
<accession>A0ABT4HNG8</accession>
<reference evidence="8" key="1">
    <citation type="submission" date="2022-12" db="EMBL/GenBank/DDBJ databases">
        <title>Whole genome sequence of Mycolicibacterium iranicum strain SBH312.</title>
        <authorList>
            <person name="Jani J."/>
            <person name="Arifin Mustapha Z."/>
            <person name="Ahmed K."/>
            <person name="Kai Ling C."/>
        </authorList>
    </citation>
    <scope>NUCLEOTIDE SEQUENCE</scope>
    <source>
        <strain evidence="8">SBH312</strain>
    </source>
</reference>
<feature type="binding site" evidence="5">
    <location>
        <position position="195"/>
    </location>
    <ligand>
        <name>FMN</name>
        <dbReference type="ChEBI" id="CHEBI:58210"/>
    </ligand>
</feature>
<feature type="binding site" evidence="5">
    <location>
        <begin position="149"/>
        <end position="150"/>
    </location>
    <ligand>
        <name>FMN</name>
        <dbReference type="ChEBI" id="CHEBI:58210"/>
    </ligand>
</feature>
<organism evidence="8 9">
    <name type="scientific">Mycolicibacterium iranicum</name>
    <name type="common">Mycobacterium iranicum</name>
    <dbReference type="NCBI Taxonomy" id="912594"/>
    <lineage>
        <taxon>Bacteria</taxon>
        <taxon>Bacillati</taxon>
        <taxon>Actinomycetota</taxon>
        <taxon>Actinomycetes</taxon>
        <taxon>Mycobacteriales</taxon>
        <taxon>Mycobacteriaceae</taxon>
        <taxon>Mycolicibacterium</taxon>
    </lineage>
</organism>
<sequence length="218" mass="24161">MGTSDHLARMRVEYGSAEKDGSSDLDADWLDVGWVTLLNQWMAEALHAGVAEPNAMVVGTVDAEGRPVTRTVLCKSVDESGISFYTNYESDKGEQLAARPYASATFAWFPLGRQVHVRGAVSKVAPEATADYWKQRPRGSQLGAWASQQSKPITSRAALLRQLAEVTERFAGVEAVPVRPHWGGYLIAPEVVEFWQGRENRLHNRIRLRSGTVERLQP</sequence>
<feature type="binding site" evidence="5">
    <location>
        <begin position="201"/>
        <end position="203"/>
    </location>
    <ligand>
        <name>substrate</name>
    </ligand>
</feature>
<dbReference type="EC" id="1.4.3.5" evidence="5"/>
<comment type="caution">
    <text evidence="5">Lacks conserved residue(s) required for the propagation of feature annotation.</text>
</comment>
<dbReference type="SUPFAM" id="SSF50475">
    <property type="entry name" value="FMN-binding split barrel"/>
    <property type="match status" value="1"/>
</dbReference>
<keyword evidence="4 5" id="KW-0560">Oxidoreductase</keyword>
<dbReference type="RefSeq" id="WP_268787713.1">
    <property type="nucleotide sequence ID" value="NZ_JAPQYE010000020.1"/>
</dbReference>
<dbReference type="PANTHER" id="PTHR10851">
    <property type="entry name" value="PYRIDOXINE-5-PHOSPHATE OXIDASE"/>
    <property type="match status" value="1"/>
</dbReference>
<feature type="binding site" evidence="5">
    <location>
        <position position="92"/>
    </location>
    <ligand>
        <name>FMN</name>
        <dbReference type="ChEBI" id="CHEBI:58210"/>
    </ligand>
</feature>
<evidence type="ECO:0000256" key="2">
    <source>
        <dbReference type="ARBA" id="ARBA00022630"/>
    </source>
</evidence>
<evidence type="ECO:0000259" key="7">
    <source>
        <dbReference type="Pfam" id="PF10590"/>
    </source>
</evidence>
<comment type="similarity">
    <text evidence="1 5">Belongs to the pyridoxamine 5'-phosphate oxidase family.</text>
</comment>
<dbReference type="Gene3D" id="2.30.110.10">
    <property type="entry name" value="Electron Transport, Fmn-binding Protein, Chain A"/>
    <property type="match status" value="1"/>
</dbReference>
<evidence type="ECO:0000259" key="6">
    <source>
        <dbReference type="Pfam" id="PF01243"/>
    </source>
</evidence>
<keyword evidence="9" id="KW-1185">Reference proteome</keyword>
<dbReference type="Pfam" id="PF01243">
    <property type="entry name" value="PNPOx_N"/>
    <property type="match status" value="1"/>
</dbReference>
<comment type="catalytic activity">
    <reaction evidence="5">
        <text>pyridoxamine 5'-phosphate + O2 + H2O = pyridoxal 5'-phosphate + H2O2 + NH4(+)</text>
        <dbReference type="Rhea" id="RHEA:15817"/>
        <dbReference type="ChEBI" id="CHEBI:15377"/>
        <dbReference type="ChEBI" id="CHEBI:15379"/>
        <dbReference type="ChEBI" id="CHEBI:16240"/>
        <dbReference type="ChEBI" id="CHEBI:28938"/>
        <dbReference type="ChEBI" id="CHEBI:58451"/>
        <dbReference type="ChEBI" id="CHEBI:597326"/>
        <dbReference type="EC" id="1.4.3.5"/>
    </reaction>
</comment>
<comment type="catalytic activity">
    <reaction evidence="5">
        <text>pyridoxine 5'-phosphate + O2 = pyridoxal 5'-phosphate + H2O2</text>
        <dbReference type="Rhea" id="RHEA:15149"/>
        <dbReference type="ChEBI" id="CHEBI:15379"/>
        <dbReference type="ChEBI" id="CHEBI:16240"/>
        <dbReference type="ChEBI" id="CHEBI:58589"/>
        <dbReference type="ChEBI" id="CHEBI:597326"/>
        <dbReference type="EC" id="1.4.3.5"/>
    </reaction>
</comment>
<dbReference type="InterPro" id="IPR012349">
    <property type="entry name" value="Split_barrel_FMN-bd"/>
</dbReference>
<gene>
    <name evidence="5 8" type="primary">pdxH</name>
    <name evidence="8" type="ORF">OY187_27070</name>
</gene>
<dbReference type="NCBIfam" id="NF004231">
    <property type="entry name" value="PRK05679.1"/>
    <property type="match status" value="1"/>
</dbReference>
<keyword evidence="5" id="KW-0664">Pyridoxine biosynthesis</keyword>
<feature type="binding site" evidence="5">
    <location>
        <position position="136"/>
    </location>
    <ligand>
        <name>substrate</name>
    </ligand>
</feature>
<evidence type="ECO:0000313" key="8">
    <source>
        <dbReference type="EMBL" id="MCZ0731723.1"/>
    </source>
</evidence>
<comment type="cofactor">
    <cofactor evidence="5">
        <name>FMN</name>
        <dbReference type="ChEBI" id="CHEBI:58210"/>
    </cofactor>
    <text evidence="5">Binds 1 FMN per subunit.</text>
</comment>
<dbReference type="NCBIfam" id="TIGR00558">
    <property type="entry name" value="pdxH"/>
    <property type="match status" value="1"/>
</dbReference>
<proteinExistence type="inferred from homology"/>
<evidence type="ECO:0000256" key="3">
    <source>
        <dbReference type="ARBA" id="ARBA00022643"/>
    </source>
</evidence>
<dbReference type="EMBL" id="JAPQYE010000020">
    <property type="protein sequence ID" value="MCZ0731723.1"/>
    <property type="molecule type" value="Genomic_DNA"/>
</dbReference>
<dbReference type="HAMAP" id="MF_01629">
    <property type="entry name" value="PdxH"/>
    <property type="match status" value="1"/>
</dbReference>
<dbReference type="InterPro" id="IPR011576">
    <property type="entry name" value="Pyridox_Oxase_N"/>
</dbReference>
<feature type="domain" description="Pyridoxamine 5'-phosphate oxidase N-terminal" evidence="6">
    <location>
        <begin position="43"/>
        <end position="168"/>
    </location>
</feature>
<feature type="binding site" evidence="5">
    <location>
        <position position="140"/>
    </location>
    <ligand>
        <name>substrate</name>
    </ligand>
</feature>
<dbReference type="PROSITE" id="PS01064">
    <property type="entry name" value="PYRIDOX_OXIDASE"/>
    <property type="match status" value="1"/>
</dbReference>
<feature type="binding site" evidence="5">
    <location>
        <position position="205"/>
    </location>
    <ligand>
        <name>FMN</name>
        <dbReference type="ChEBI" id="CHEBI:58210"/>
    </ligand>
</feature>
<comment type="caution">
    <text evidence="8">The sequence shown here is derived from an EMBL/GenBank/DDBJ whole genome shotgun (WGS) entry which is preliminary data.</text>
</comment>
<comment type="subunit">
    <text evidence="5">Homodimer.</text>
</comment>
<dbReference type="InterPro" id="IPR000659">
    <property type="entry name" value="Pyridox_Oxase"/>
</dbReference>
<evidence type="ECO:0000313" key="9">
    <source>
        <dbReference type="Proteomes" id="UP001084650"/>
    </source>
</evidence>
<dbReference type="Pfam" id="PF10590">
    <property type="entry name" value="PNP_phzG_C"/>
    <property type="match status" value="1"/>
</dbReference>
<dbReference type="PIRSF" id="PIRSF000190">
    <property type="entry name" value="Pyd_amn-ph_oxd"/>
    <property type="match status" value="1"/>
</dbReference>
<comment type="pathway">
    <text evidence="5">Cofactor metabolism; pyridoxal 5'-phosphate salvage; pyridoxal 5'-phosphate from pyridoxamine 5'-phosphate: step 1/1.</text>
</comment>
<feature type="binding site" evidence="5">
    <location>
        <begin position="85"/>
        <end position="86"/>
    </location>
    <ligand>
        <name>FMN</name>
        <dbReference type="ChEBI" id="CHEBI:58210"/>
    </ligand>
</feature>
<dbReference type="InterPro" id="IPR019576">
    <property type="entry name" value="Pyridoxamine_oxidase_dimer_C"/>
</dbReference>
<feature type="binding site" evidence="5">
    <location>
        <position position="75"/>
    </location>
    <ligand>
        <name>substrate</name>
    </ligand>
</feature>
<keyword evidence="3 5" id="KW-0288">FMN</keyword>
<evidence type="ECO:0000256" key="4">
    <source>
        <dbReference type="ARBA" id="ARBA00023002"/>
    </source>
</evidence>
<protein>
    <recommendedName>
        <fullName evidence="5">Pyridoxine/pyridoxamine 5'-phosphate oxidase</fullName>
        <ecNumber evidence="5">1.4.3.5</ecNumber>
    </recommendedName>
    <alternativeName>
        <fullName evidence="5">PNP/PMP oxidase</fullName>
        <shortName evidence="5">PNPOx</shortName>
    </alternativeName>
    <alternativeName>
        <fullName evidence="5">Pyridoxal 5'-phosphate synthase</fullName>
    </alternativeName>
</protein>
<dbReference type="Proteomes" id="UP001084650">
    <property type="component" value="Unassembled WGS sequence"/>
</dbReference>
<dbReference type="GO" id="GO:0004733">
    <property type="term" value="F:pyridoxamine phosphate oxidase activity"/>
    <property type="evidence" value="ECO:0007669"/>
    <property type="project" value="UniProtKB-EC"/>
</dbReference>